<feature type="transmembrane region" description="Helical" evidence="1">
    <location>
        <begin position="64"/>
        <end position="82"/>
    </location>
</feature>
<comment type="caution">
    <text evidence="2">The sequence shown here is derived from an EMBL/GenBank/DDBJ whole genome shotgun (WGS) entry which is preliminary data.</text>
</comment>
<dbReference type="EMBL" id="JALAWA010000010">
    <property type="protein sequence ID" value="MCY9186135.1"/>
    <property type="molecule type" value="Genomic_DNA"/>
</dbReference>
<feature type="transmembrane region" description="Helical" evidence="1">
    <location>
        <begin position="39"/>
        <end position="58"/>
    </location>
</feature>
<evidence type="ECO:0000313" key="5">
    <source>
        <dbReference type="Proteomes" id="UP001073053"/>
    </source>
</evidence>
<evidence type="ECO:0000313" key="4">
    <source>
        <dbReference type="Proteomes" id="UP000234803"/>
    </source>
</evidence>
<evidence type="ECO:0000256" key="1">
    <source>
        <dbReference type="SAM" id="Phobius"/>
    </source>
</evidence>
<evidence type="ECO:0000313" key="3">
    <source>
        <dbReference type="EMBL" id="PLS04706.1"/>
    </source>
</evidence>
<dbReference type="RefSeq" id="WP_049809931.1">
    <property type="nucleotide sequence ID" value="NZ_JALAUK010000032.1"/>
</dbReference>
<keyword evidence="1" id="KW-1133">Transmembrane helix</keyword>
<feature type="transmembrane region" description="Helical" evidence="1">
    <location>
        <begin position="12"/>
        <end position="34"/>
    </location>
</feature>
<evidence type="ECO:0000313" key="2">
    <source>
        <dbReference type="EMBL" id="MCY9186135.1"/>
    </source>
</evidence>
<accession>A0A9Q4EM10</accession>
<keyword evidence="1" id="KW-0472">Membrane</keyword>
<dbReference type="EMBL" id="PGUV01000016">
    <property type="protein sequence ID" value="PLS04706.1"/>
    <property type="molecule type" value="Genomic_DNA"/>
</dbReference>
<dbReference type="Proteomes" id="UP001073053">
    <property type="component" value="Unassembled WGS sequence"/>
</dbReference>
<protein>
    <submittedName>
        <fullName evidence="3">DUF2651 domain-containing protein</fullName>
    </submittedName>
    <submittedName>
        <fullName evidence="2">YbeF family protein</fullName>
    </submittedName>
</protein>
<reference evidence="3 4" key="1">
    <citation type="submission" date="2017-12" db="EMBL/GenBank/DDBJ databases">
        <title>Comparative Functional Genomics of Dry Heat Resistant strains isolated from the Viking Spacecraft.</title>
        <authorList>
            <person name="Seuylemezian A."/>
            <person name="Cooper K."/>
            <person name="Vaishampayan P."/>
        </authorList>
    </citation>
    <scope>NUCLEOTIDE SEQUENCE [LARGE SCALE GENOMIC DNA]</scope>
    <source>
        <strain evidence="3 4">V48-19</strain>
    </source>
</reference>
<organism evidence="2 5">
    <name type="scientific">Bacillus halotolerans</name>
    <dbReference type="NCBI Taxonomy" id="260554"/>
    <lineage>
        <taxon>Bacteria</taxon>
        <taxon>Bacillati</taxon>
        <taxon>Bacillota</taxon>
        <taxon>Bacilli</taxon>
        <taxon>Bacillales</taxon>
        <taxon>Bacillaceae</taxon>
        <taxon>Bacillus</taxon>
    </lineage>
</organism>
<dbReference type="AlphaFoldDB" id="A0A9Q4EM10"/>
<dbReference type="InterPro" id="IPR020258">
    <property type="entry name" value="Uncharacterised_YbeF"/>
</dbReference>
<gene>
    <name evidence="3" type="ORF">CUU63_19230</name>
    <name evidence="2" type="ORF">MOF03_15975</name>
</gene>
<dbReference type="Proteomes" id="UP000234803">
    <property type="component" value="Unassembled WGS sequence"/>
</dbReference>
<proteinExistence type="predicted"/>
<reference evidence="2" key="2">
    <citation type="submission" date="2022-02" db="EMBL/GenBank/DDBJ databases">
        <title>Crop Bioprotection Bacillus Genome Sequencing.</title>
        <authorList>
            <person name="Dunlap C."/>
        </authorList>
    </citation>
    <scope>NUCLEOTIDE SEQUENCE</scope>
    <source>
        <strain evidence="2">EC49O2N-C10</strain>
    </source>
</reference>
<sequence length="91" mass="10180">MNKIRRISHLGGPAFLILLVLPAVSFILGIIGYFIFKRVWVTTLIIFVLSLVFMLIEIGLEPTFLIWVSIMTVVCFISGILTKSIATLIRG</sequence>
<keyword evidence="1" id="KW-0812">Transmembrane</keyword>
<name>A0A9Q4EM10_9BACI</name>
<dbReference type="Pfam" id="PF10852">
    <property type="entry name" value="DUF2651"/>
    <property type="match status" value="1"/>
</dbReference>